<dbReference type="OrthoDB" id="266020at2759"/>
<evidence type="ECO:0000313" key="2">
    <source>
        <dbReference type="Proteomes" id="UP000515123"/>
    </source>
</evidence>
<sequence length="126" mass="14239">MTSHLPSPPRSMTTVEEEKDSKKNSVKIEEAKEEGDDSDDDCYEIDPIDFARILTLKVSDEVVLVSEKEPVALRDFPHPRHLCANFPFNTSPHESYCSQCFCYVCEVAAPCKQWEGTDGHCNVSKK</sequence>
<organism evidence="4">
    <name type="scientific">Ananas comosus</name>
    <name type="common">Pineapple</name>
    <name type="synonym">Ananas ananas</name>
    <dbReference type="NCBI Taxonomy" id="4615"/>
    <lineage>
        <taxon>Eukaryota</taxon>
        <taxon>Viridiplantae</taxon>
        <taxon>Streptophyta</taxon>
        <taxon>Embryophyta</taxon>
        <taxon>Tracheophyta</taxon>
        <taxon>Spermatophyta</taxon>
        <taxon>Magnoliopsida</taxon>
        <taxon>Liliopsida</taxon>
        <taxon>Poales</taxon>
        <taxon>Bromeliaceae</taxon>
        <taxon>Bromelioideae</taxon>
        <taxon>Ananas</taxon>
    </lineage>
</organism>
<accession>A0A6P5EAR4</accession>
<dbReference type="Proteomes" id="UP000515123">
    <property type="component" value="Unplaced"/>
</dbReference>
<dbReference type="PANTHER" id="PTHR33443:SF35">
    <property type="entry name" value="VQ DOMAIN-CONTAINING PROTEIN"/>
    <property type="match status" value="1"/>
</dbReference>
<dbReference type="GeneID" id="109703856"/>
<evidence type="ECO:0000313" key="3">
    <source>
        <dbReference type="RefSeq" id="XP_020080170.1"/>
    </source>
</evidence>
<proteinExistence type="predicted"/>
<evidence type="ECO:0000313" key="4">
    <source>
        <dbReference type="RefSeq" id="XP_020080172.1"/>
    </source>
</evidence>
<feature type="compositionally biased region" description="Basic and acidic residues" evidence="1">
    <location>
        <begin position="19"/>
        <end position="30"/>
    </location>
</feature>
<dbReference type="RefSeq" id="XP_020080170.1">
    <property type="nucleotide sequence ID" value="XM_020224581.1"/>
</dbReference>
<gene>
    <name evidence="4" type="primary">LOC109703856</name>
    <name evidence="3" type="synonym">LOC109703854</name>
</gene>
<evidence type="ECO:0000256" key="1">
    <source>
        <dbReference type="SAM" id="MobiDB-lite"/>
    </source>
</evidence>
<protein>
    <submittedName>
        <fullName evidence="3">Uncharacterized protein LOC109703854 isoform X2</fullName>
    </submittedName>
    <submittedName>
        <fullName evidence="4">Uncharacterized protein LOC109703856 isoform X2</fullName>
    </submittedName>
</protein>
<dbReference type="InterPro" id="IPR053234">
    <property type="entry name" value="RPM1_Interactor"/>
</dbReference>
<reference evidence="3 4" key="2">
    <citation type="submission" date="2025-04" db="UniProtKB">
        <authorList>
            <consortium name="RefSeq"/>
        </authorList>
    </citation>
    <scope>IDENTIFICATION</scope>
    <source>
        <tissue evidence="3 4">Leaf</tissue>
    </source>
</reference>
<reference evidence="2" key="1">
    <citation type="journal article" date="2015" name="Nat. Genet.">
        <title>The pineapple genome and the evolution of CAM photosynthesis.</title>
        <authorList>
            <person name="Ming R."/>
            <person name="VanBuren R."/>
            <person name="Wai C.M."/>
            <person name="Tang H."/>
            <person name="Schatz M.C."/>
            <person name="Bowers J.E."/>
            <person name="Lyons E."/>
            <person name="Wang M.L."/>
            <person name="Chen J."/>
            <person name="Biggers E."/>
            <person name="Zhang J."/>
            <person name="Huang L."/>
            <person name="Zhang L."/>
            <person name="Miao W."/>
            <person name="Zhang J."/>
            <person name="Ye Z."/>
            <person name="Miao C."/>
            <person name="Lin Z."/>
            <person name="Wang H."/>
            <person name="Zhou H."/>
            <person name="Yim W.C."/>
            <person name="Priest H.D."/>
            <person name="Zheng C."/>
            <person name="Woodhouse M."/>
            <person name="Edger P.P."/>
            <person name="Guyot R."/>
            <person name="Guo H.B."/>
            <person name="Guo H."/>
            <person name="Zheng G."/>
            <person name="Singh R."/>
            <person name="Sharma A."/>
            <person name="Min X."/>
            <person name="Zheng Y."/>
            <person name="Lee H."/>
            <person name="Gurtowski J."/>
            <person name="Sedlazeck F.J."/>
            <person name="Harkess A."/>
            <person name="McKain M.R."/>
            <person name="Liao Z."/>
            <person name="Fang J."/>
            <person name="Liu J."/>
            <person name="Zhang X."/>
            <person name="Zhang Q."/>
            <person name="Hu W."/>
            <person name="Qin Y."/>
            <person name="Wang K."/>
            <person name="Chen L.Y."/>
            <person name="Shirley N."/>
            <person name="Lin Y.R."/>
            <person name="Liu L.Y."/>
            <person name="Hernandez A.G."/>
            <person name="Wright C.L."/>
            <person name="Bulone V."/>
            <person name="Tuskan G.A."/>
            <person name="Heath K."/>
            <person name="Zee F."/>
            <person name="Moore P.H."/>
            <person name="Sunkar R."/>
            <person name="Leebens-Mack J.H."/>
            <person name="Mockler T."/>
            <person name="Bennetzen J.L."/>
            <person name="Freeling M."/>
            <person name="Sankoff D."/>
            <person name="Paterson A.H."/>
            <person name="Zhu X."/>
            <person name="Yang X."/>
            <person name="Smith J.A."/>
            <person name="Cushman J.C."/>
            <person name="Paull R.E."/>
            <person name="Yu Q."/>
        </authorList>
    </citation>
    <scope>NUCLEOTIDE SEQUENCE [LARGE SCALE GENOMIC DNA]</scope>
    <source>
        <strain evidence="2">cv. F153</strain>
    </source>
</reference>
<feature type="region of interest" description="Disordered" evidence="1">
    <location>
        <begin position="1"/>
        <end position="41"/>
    </location>
</feature>
<feature type="compositionally biased region" description="Acidic residues" evidence="1">
    <location>
        <begin position="31"/>
        <end position="41"/>
    </location>
</feature>
<name>A0A6P5EAR4_ANACO</name>
<dbReference type="RefSeq" id="XP_020080172.1">
    <property type="nucleotide sequence ID" value="XM_020224583.1"/>
</dbReference>
<keyword evidence="2" id="KW-1185">Reference proteome</keyword>
<dbReference type="PANTHER" id="PTHR33443">
    <property type="entry name" value="ZGC:112980"/>
    <property type="match status" value="1"/>
</dbReference>
<dbReference type="GeneID" id="109703854"/>
<dbReference type="AlphaFoldDB" id="A0A6P5EAR4"/>
<feature type="compositionally biased region" description="Polar residues" evidence="1">
    <location>
        <begin position="1"/>
        <end position="14"/>
    </location>
</feature>